<feature type="signal peptide" evidence="1">
    <location>
        <begin position="1"/>
        <end position="19"/>
    </location>
</feature>
<gene>
    <name evidence="2" type="ORF">K466DRAFT_569892</name>
</gene>
<dbReference type="EMBL" id="ML211864">
    <property type="protein sequence ID" value="TFK80031.1"/>
    <property type="molecule type" value="Genomic_DNA"/>
</dbReference>
<evidence type="ECO:0000256" key="1">
    <source>
        <dbReference type="SAM" id="SignalP"/>
    </source>
</evidence>
<evidence type="ECO:0000313" key="3">
    <source>
        <dbReference type="Proteomes" id="UP000308197"/>
    </source>
</evidence>
<sequence>MLTQHHALILLLISSRLHAPSYCPPLGHCPQAQRTTRRMADSFLRTLNRSIQSALELQPAFSSSQLPGTCTSGSAAGLSVSPTYGGLVKLPRQWTAVACMQDTHAEENIYLSQTYALQIGAGTLGMILRPSVSVAD</sequence>
<proteinExistence type="predicted"/>
<reference evidence="2 3" key="1">
    <citation type="journal article" date="2019" name="Nat. Ecol. Evol.">
        <title>Megaphylogeny resolves global patterns of mushroom evolution.</title>
        <authorList>
            <person name="Varga T."/>
            <person name="Krizsan K."/>
            <person name="Foldi C."/>
            <person name="Dima B."/>
            <person name="Sanchez-Garcia M."/>
            <person name="Sanchez-Ramirez S."/>
            <person name="Szollosi G.J."/>
            <person name="Szarkandi J.G."/>
            <person name="Papp V."/>
            <person name="Albert L."/>
            <person name="Andreopoulos W."/>
            <person name="Angelini C."/>
            <person name="Antonin V."/>
            <person name="Barry K.W."/>
            <person name="Bougher N.L."/>
            <person name="Buchanan P."/>
            <person name="Buyck B."/>
            <person name="Bense V."/>
            <person name="Catcheside P."/>
            <person name="Chovatia M."/>
            <person name="Cooper J."/>
            <person name="Damon W."/>
            <person name="Desjardin D."/>
            <person name="Finy P."/>
            <person name="Geml J."/>
            <person name="Haridas S."/>
            <person name="Hughes K."/>
            <person name="Justo A."/>
            <person name="Karasinski D."/>
            <person name="Kautmanova I."/>
            <person name="Kiss B."/>
            <person name="Kocsube S."/>
            <person name="Kotiranta H."/>
            <person name="LaButti K.M."/>
            <person name="Lechner B.E."/>
            <person name="Liimatainen K."/>
            <person name="Lipzen A."/>
            <person name="Lukacs Z."/>
            <person name="Mihaltcheva S."/>
            <person name="Morgado L.N."/>
            <person name="Niskanen T."/>
            <person name="Noordeloos M.E."/>
            <person name="Ohm R.A."/>
            <person name="Ortiz-Santana B."/>
            <person name="Ovrebo C."/>
            <person name="Racz N."/>
            <person name="Riley R."/>
            <person name="Savchenko A."/>
            <person name="Shiryaev A."/>
            <person name="Soop K."/>
            <person name="Spirin V."/>
            <person name="Szebenyi C."/>
            <person name="Tomsovsky M."/>
            <person name="Tulloss R.E."/>
            <person name="Uehling J."/>
            <person name="Grigoriev I.V."/>
            <person name="Vagvolgyi C."/>
            <person name="Papp T."/>
            <person name="Martin F.M."/>
            <person name="Miettinen O."/>
            <person name="Hibbett D.S."/>
            <person name="Nagy L.G."/>
        </authorList>
    </citation>
    <scope>NUCLEOTIDE SEQUENCE [LARGE SCALE GENOMIC DNA]</scope>
    <source>
        <strain evidence="2 3">HHB13444</strain>
    </source>
</reference>
<name>A0A5C3NS17_9APHY</name>
<dbReference type="AlphaFoldDB" id="A0A5C3NS17"/>
<protein>
    <submittedName>
        <fullName evidence="2">Uncharacterized protein</fullName>
    </submittedName>
</protein>
<keyword evidence="3" id="KW-1185">Reference proteome</keyword>
<organism evidence="2 3">
    <name type="scientific">Polyporus arcularius HHB13444</name>
    <dbReference type="NCBI Taxonomy" id="1314778"/>
    <lineage>
        <taxon>Eukaryota</taxon>
        <taxon>Fungi</taxon>
        <taxon>Dikarya</taxon>
        <taxon>Basidiomycota</taxon>
        <taxon>Agaricomycotina</taxon>
        <taxon>Agaricomycetes</taxon>
        <taxon>Polyporales</taxon>
        <taxon>Polyporaceae</taxon>
        <taxon>Polyporus</taxon>
    </lineage>
</organism>
<dbReference type="Proteomes" id="UP000308197">
    <property type="component" value="Unassembled WGS sequence"/>
</dbReference>
<accession>A0A5C3NS17</accession>
<keyword evidence="1" id="KW-0732">Signal</keyword>
<evidence type="ECO:0000313" key="2">
    <source>
        <dbReference type="EMBL" id="TFK80031.1"/>
    </source>
</evidence>
<dbReference type="InParanoid" id="A0A5C3NS17"/>
<feature type="chain" id="PRO_5022844952" evidence="1">
    <location>
        <begin position="20"/>
        <end position="136"/>
    </location>
</feature>